<dbReference type="GO" id="GO:0003677">
    <property type="term" value="F:DNA binding"/>
    <property type="evidence" value="ECO:0007669"/>
    <property type="project" value="UniProtKB-KW"/>
</dbReference>
<dbReference type="Proteomes" id="UP001162044">
    <property type="component" value="Unassembled WGS sequence"/>
</dbReference>
<dbReference type="RefSeq" id="WP_110592991.1">
    <property type="nucleotide sequence ID" value="NZ_ABEXOC020000041.1"/>
</dbReference>
<evidence type="ECO:0000256" key="1">
    <source>
        <dbReference type="ARBA" id="ARBA00023125"/>
    </source>
</evidence>
<reference evidence="3" key="1">
    <citation type="submission" date="2023-04" db="EMBL/GenBank/DDBJ databases">
        <authorList>
            <person name="Li W."/>
        </authorList>
    </citation>
    <scope>NUCLEOTIDE SEQUENCE</scope>
    <source>
        <strain evidence="3">QITACRE101</strain>
    </source>
</reference>
<gene>
    <name evidence="3" type="ORF">QDQ51_19265</name>
</gene>
<organism evidence="3 4">
    <name type="scientific">Providencia rettgeri</name>
    <dbReference type="NCBI Taxonomy" id="587"/>
    <lineage>
        <taxon>Bacteria</taxon>
        <taxon>Pseudomonadati</taxon>
        <taxon>Pseudomonadota</taxon>
        <taxon>Gammaproteobacteria</taxon>
        <taxon>Enterobacterales</taxon>
        <taxon>Morganellaceae</taxon>
        <taxon>Providencia</taxon>
    </lineage>
</organism>
<dbReference type="EMBL" id="JARVQW010000014">
    <property type="protein sequence ID" value="MDH2307543.1"/>
    <property type="molecule type" value="Genomic_DNA"/>
</dbReference>
<dbReference type="AlphaFoldDB" id="A0AB35LEP0"/>
<keyword evidence="1" id="KW-0238">DNA-binding</keyword>
<dbReference type="Pfam" id="PF01381">
    <property type="entry name" value="HTH_3"/>
    <property type="match status" value="1"/>
</dbReference>
<protein>
    <submittedName>
        <fullName evidence="3">Helix-turn-helix transcriptional regulator</fullName>
    </submittedName>
</protein>
<evidence type="ECO:0000313" key="3">
    <source>
        <dbReference type="EMBL" id="MDH2307543.1"/>
    </source>
</evidence>
<feature type="domain" description="HTH cro/C1-type" evidence="2">
    <location>
        <begin position="24"/>
        <end position="78"/>
    </location>
</feature>
<evidence type="ECO:0000313" key="4">
    <source>
        <dbReference type="Proteomes" id="UP001162044"/>
    </source>
</evidence>
<dbReference type="SUPFAM" id="SSF47413">
    <property type="entry name" value="lambda repressor-like DNA-binding domains"/>
    <property type="match status" value="1"/>
</dbReference>
<name>A0AB35LEP0_PRORE</name>
<dbReference type="CDD" id="cd00093">
    <property type="entry name" value="HTH_XRE"/>
    <property type="match status" value="1"/>
</dbReference>
<dbReference type="PROSITE" id="PS50943">
    <property type="entry name" value="HTH_CROC1"/>
    <property type="match status" value="1"/>
</dbReference>
<dbReference type="InterPro" id="IPR001387">
    <property type="entry name" value="Cro/C1-type_HTH"/>
</dbReference>
<evidence type="ECO:0000259" key="2">
    <source>
        <dbReference type="PROSITE" id="PS50943"/>
    </source>
</evidence>
<accession>A0AB35LEP0</accession>
<dbReference type="PANTHER" id="PTHR46558:SF11">
    <property type="entry name" value="HTH-TYPE TRANSCRIPTIONAL REGULATOR XRE"/>
    <property type="match status" value="1"/>
</dbReference>
<comment type="caution">
    <text evidence="3">The sequence shown here is derived from an EMBL/GenBank/DDBJ whole genome shotgun (WGS) entry which is preliminary data.</text>
</comment>
<dbReference type="PANTHER" id="PTHR46558">
    <property type="entry name" value="TRACRIPTIONAL REGULATORY PROTEIN-RELATED-RELATED"/>
    <property type="match status" value="1"/>
</dbReference>
<dbReference type="InterPro" id="IPR010982">
    <property type="entry name" value="Lambda_DNA-bd_dom_sf"/>
</dbReference>
<proteinExistence type="predicted"/>
<dbReference type="SMART" id="SM00530">
    <property type="entry name" value="HTH_XRE"/>
    <property type="match status" value="1"/>
</dbReference>
<reference evidence="3" key="2">
    <citation type="submission" date="2023-10" db="EMBL/GenBank/DDBJ databases">
        <title>Analysis of Resistance Genes of Carbapenem-resistant Providencia rettgeri.</title>
        <authorList>
            <person name="Liu M."/>
        </authorList>
    </citation>
    <scope>NUCLEOTIDE SEQUENCE</scope>
    <source>
        <strain evidence="3">QITACRE101</strain>
    </source>
</reference>
<dbReference type="Gene3D" id="1.10.260.40">
    <property type="entry name" value="lambda repressor-like DNA-binding domains"/>
    <property type="match status" value="1"/>
</dbReference>
<sequence>MITVNDNVNIVLGNHFSKAVASEIAYLRKKNGYTGKELAQYVGVSQQQISRYESGTSNINVDTLAIILNILGCSLERFFKKVDTRMKEDIQLLVN</sequence>